<sequence length="84" mass="9157">MSIAQPDGSFRLLRIMAEKPEDFALSSQYLSLAEEALEWDPSGEIKALIQAHRPVSKANASHLALPAIPAKEPFQDQPLSSGNE</sequence>
<dbReference type="Proteomes" id="UP001549077">
    <property type="component" value="Unassembled WGS sequence"/>
</dbReference>
<comment type="caution">
    <text evidence="1">The sequence shown here is derived from an EMBL/GenBank/DDBJ whole genome shotgun (WGS) entry which is preliminary data.</text>
</comment>
<dbReference type="EMBL" id="JBEPMY010000035">
    <property type="protein sequence ID" value="MET3758736.1"/>
    <property type="molecule type" value="Genomic_DNA"/>
</dbReference>
<reference evidence="1 2" key="1">
    <citation type="submission" date="2024-06" db="EMBL/GenBank/DDBJ databases">
        <title>Genomic Encyclopedia of Type Strains, Phase IV (KMG-IV): sequencing the most valuable type-strain genomes for metagenomic binning, comparative biology and taxonomic classification.</title>
        <authorList>
            <person name="Goeker M."/>
        </authorList>
    </citation>
    <scope>NUCLEOTIDE SEQUENCE [LARGE SCALE GENOMIC DNA]</scope>
    <source>
        <strain evidence="1 2">DSM 29288</strain>
    </source>
</reference>
<organism evidence="1 2">
    <name type="scientific">Rhizobium binae</name>
    <dbReference type="NCBI Taxonomy" id="1138190"/>
    <lineage>
        <taxon>Bacteria</taxon>
        <taxon>Pseudomonadati</taxon>
        <taxon>Pseudomonadota</taxon>
        <taxon>Alphaproteobacteria</taxon>
        <taxon>Hyphomicrobiales</taxon>
        <taxon>Rhizobiaceae</taxon>
        <taxon>Rhizobium/Agrobacterium group</taxon>
        <taxon>Rhizobium</taxon>
    </lineage>
</organism>
<dbReference type="GeneID" id="91152878"/>
<evidence type="ECO:0000313" key="2">
    <source>
        <dbReference type="Proteomes" id="UP001549077"/>
    </source>
</evidence>
<accession>A0ABV2MQJ2</accession>
<protein>
    <submittedName>
        <fullName evidence="1">Uncharacterized protein</fullName>
    </submittedName>
</protein>
<proteinExistence type="predicted"/>
<gene>
    <name evidence="1" type="ORF">ABID08_006120</name>
</gene>
<dbReference type="RefSeq" id="WP_168301658.1">
    <property type="nucleotide sequence ID" value="NZ_CP071610.1"/>
</dbReference>
<evidence type="ECO:0000313" key="1">
    <source>
        <dbReference type="EMBL" id="MET3758736.1"/>
    </source>
</evidence>
<keyword evidence="2" id="KW-1185">Reference proteome</keyword>
<name>A0ABV2MQJ2_9HYPH</name>